<evidence type="ECO:0000256" key="1">
    <source>
        <dbReference type="ARBA" id="ARBA00004651"/>
    </source>
</evidence>
<dbReference type="InterPro" id="IPR000522">
    <property type="entry name" value="ABC_transptr_permease_BtuC"/>
</dbReference>
<name>A0A0R1QHZ4_9LACO</name>
<dbReference type="PANTHER" id="PTHR30472">
    <property type="entry name" value="FERRIC ENTEROBACTIN TRANSPORT SYSTEM PERMEASE PROTEIN"/>
    <property type="match status" value="1"/>
</dbReference>
<evidence type="ECO:0000313" key="10">
    <source>
        <dbReference type="Proteomes" id="UP000051790"/>
    </source>
</evidence>
<comment type="subcellular location">
    <subcellularLocation>
        <location evidence="1">Cell membrane</location>
        <topology evidence="1">Multi-pass membrane protein</topology>
    </subcellularLocation>
</comment>
<dbReference type="GO" id="GO:0005886">
    <property type="term" value="C:plasma membrane"/>
    <property type="evidence" value="ECO:0007669"/>
    <property type="project" value="UniProtKB-SubCell"/>
</dbReference>
<comment type="caution">
    <text evidence="9">The sequence shown here is derived from an EMBL/GenBank/DDBJ whole genome shotgun (WGS) entry which is preliminary data.</text>
</comment>
<sequence>MKTFTRYLIVIALALLATFACLMFGDIHLSLSQVLNALFGLGDHVSTLVIWQMRLPYVFAALICGSALAVSGLLLQQLTQNPLVDSSILGVNAGASLGAVLLIALSARYKALSVQTWLPLAAILGAGCALVLVQQTNAQHDRLRLLLRGVALTALLNGVILMLQLNMNSFDFERVLTWLTGSFWNVDGKFLAGYGLAAVVLLLLVWWFRADFNMLNLGDDMAQAAGVNINRTKRLLMSLAIALAAVAVAVGGAIALIGLMSPNIAKRLVGSQFTTRFAMSILVGCTLMLASNTVANNLFLPATLPVGLVVAVITMPYFLMLLFQKSEV</sequence>
<keyword evidence="7 8" id="KW-0472">Membrane</keyword>
<evidence type="ECO:0000256" key="3">
    <source>
        <dbReference type="ARBA" id="ARBA00022448"/>
    </source>
</evidence>
<evidence type="ECO:0000256" key="8">
    <source>
        <dbReference type="SAM" id="Phobius"/>
    </source>
</evidence>
<dbReference type="PROSITE" id="PS51257">
    <property type="entry name" value="PROKAR_LIPOPROTEIN"/>
    <property type="match status" value="1"/>
</dbReference>
<evidence type="ECO:0000256" key="5">
    <source>
        <dbReference type="ARBA" id="ARBA00022692"/>
    </source>
</evidence>
<dbReference type="Pfam" id="PF01032">
    <property type="entry name" value="FecCD"/>
    <property type="match status" value="1"/>
</dbReference>
<accession>A0A0R1QHZ4</accession>
<dbReference type="AlphaFoldDB" id="A0A0R1QHZ4"/>
<gene>
    <name evidence="9" type="ORF">FD01_GL001154</name>
</gene>
<evidence type="ECO:0000256" key="2">
    <source>
        <dbReference type="ARBA" id="ARBA00007935"/>
    </source>
</evidence>
<dbReference type="Gene3D" id="1.10.3470.10">
    <property type="entry name" value="ABC transporter involved in vitamin B12 uptake, BtuC"/>
    <property type="match status" value="1"/>
</dbReference>
<dbReference type="SUPFAM" id="SSF81345">
    <property type="entry name" value="ABC transporter involved in vitamin B12 uptake, BtuC"/>
    <property type="match status" value="1"/>
</dbReference>
<feature type="transmembrane region" description="Helical" evidence="8">
    <location>
        <begin position="302"/>
        <end position="323"/>
    </location>
</feature>
<feature type="transmembrane region" description="Helical" evidence="8">
    <location>
        <begin position="277"/>
        <end position="295"/>
    </location>
</feature>
<keyword evidence="3" id="KW-0813">Transport</keyword>
<protein>
    <submittedName>
        <fullName evidence="9">Ferrichrome ABC transporter permease</fullName>
    </submittedName>
</protein>
<evidence type="ECO:0000256" key="6">
    <source>
        <dbReference type="ARBA" id="ARBA00022989"/>
    </source>
</evidence>
<keyword evidence="4" id="KW-1003">Cell membrane</keyword>
<keyword evidence="10" id="KW-1185">Reference proteome</keyword>
<feature type="transmembrane region" description="Helical" evidence="8">
    <location>
        <begin position="190"/>
        <end position="208"/>
    </location>
</feature>
<dbReference type="InterPro" id="IPR037294">
    <property type="entry name" value="ABC_BtuC-like"/>
</dbReference>
<feature type="transmembrane region" description="Helical" evidence="8">
    <location>
        <begin position="87"/>
        <end position="108"/>
    </location>
</feature>
<dbReference type="GO" id="GO:0022857">
    <property type="term" value="F:transmembrane transporter activity"/>
    <property type="evidence" value="ECO:0007669"/>
    <property type="project" value="InterPro"/>
</dbReference>
<proteinExistence type="inferred from homology"/>
<dbReference type="RefSeq" id="WP_056963849.1">
    <property type="nucleotide sequence ID" value="NZ_AZEU01000155.1"/>
</dbReference>
<feature type="transmembrane region" description="Helical" evidence="8">
    <location>
        <begin position="145"/>
        <end position="165"/>
    </location>
</feature>
<comment type="similarity">
    <text evidence="2">Belongs to the binding-protein-dependent transport system permease family. FecCD subfamily.</text>
</comment>
<dbReference type="CDD" id="cd06550">
    <property type="entry name" value="TM_ABC_iron-siderophores_like"/>
    <property type="match status" value="1"/>
</dbReference>
<feature type="transmembrane region" description="Helical" evidence="8">
    <location>
        <begin position="114"/>
        <end position="133"/>
    </location>
</feature>
<keyword evidence="5 8" id="KW-0812">Transmembrane</keyword>
<evidence type="ECO:0000256" key="7">
    <source>
        <dbReference type="ARBA" id="ARBA00023136"/>
    </source>
</evidence>
<reference evidence="9 10" key="1">
    <citation type="journal article" date="2015" name="Genome Announc.">
        <title>Expanding the biotechnology potential of lactobacilli through comparative genomics of 213 strains and associated genera.</title>
        <authorList>
            <person name="Sun Z."/>
            <person name="Harris H.M."/>
            <person name="McCann A."/>
            <person name="Guo C."/>
            <person name="Argimon S."/>
            <person name="Zhang W."/>
            <person name="Yang X."/>
            <person name="Jeffery I.B."/>
            <person name="Cooney J.C."/>
            <person name="Kagawa T.F."/>
            <person name="Liu W."/>
            <person name="Song Y."/>
            <person name="Salvetti E."/>
            <person name="Wrobel A."/>
            <person name="Rasinkangas P."/>
            <person name="Parkhill J."/>
            <person name="Rea M.C."/>
            <person name="O'Sullivan O."/>
            <person name="Ritari J."/>
            <person name="Douillard F.P."/>
            <person name="Paul Ross R."/>
            <person name="Yang R."/>
            <person name="Briner A.E."/>
            <person name="Felis G.E."/>
            <person name="de Vos W.M."/>
            <person name="Barrangou R."/>
            <person name="Klaenhammer T.R."/>
            <person name="Caufield P.W."/>
            <person name="Cui Y."/>
            <person name="Zhang H."/>
            <person name="O'Toole P.W."/>
        </authorList>
    </citation>
    <scope>NUCLEOTIDE SEQUENCE [LARGE SCALE GENOMIC DNA]</scope>
    <source>
        <strain evidence="9 10">DSM 13343</strain>
    </source>
</reference>
<dbReference type="EMBL" id="AZEU01000155">
    <property type="protein sequence ID" value="KRL44415.1"/>
    <property type="molecule type" value="Genomic_DNA"/>
</dbReference>
<evidence type="ECO:0000256" key="4">
    <source>
        <dbReference type="ARBA" id="ARBA00022475"/>
    </source>
</evidence>
<dbReference type="GO" id="GO:0033214">
    <property type="term" value="P:siderophore-iron import into cell"/>
    <property type="evidence" value="ECO:0007669"/>
    <property type="project" value="TreeGrafter"/>
</dbReference>
<evidence type="ECO:0000313" key="9">
    <source>
        <dbReference type="EMBL" id="KRL44415.1"/>
    </source>
</evidence>
<keyword evidence="6 8" id="KW-1133">Transmembrane helix</keyword>
<dbReference type="OrthoDB" id="9811721at2"/>
<organism evidence="9 10">
    <name type="scientific">Lacticaseibacillus manihotivorans DSM 13343 = JCM 12514</name>
    <dbReference type="NCBI Taxonomy" id="1423769"/>
    <lineage>
        <taxon>Bacteria</taxon>
        <taxon>Bacillati</taxon>
        <taxon>Bacillota</taxon>
        <taxon>Bacilli</taxon>
        <taxon>Lactobacillales</taxon>
        <taxon>Lactobacillaceae</taxon>
        <taxon>Lacticaseibacillus</taxon>
    </lineage>
</organism>
<feature type="transmembrane region" description="Helical" evidence="8">
    <location>
        <begin position="235"/>
        <end position="257"/>
    </location>
</feature>
<dbReference type="Proteomes" id="UP000051790">
    <property type="component" value="Unassembled WGS sequence"/>
</dbReference>
<dbReference type="PANTHER" id="PTHR30472:SF24">
    <property type="entry name" value="FERRIC ENTEROBACTIN TRANSPORT SYSTEM PERMEASE PROTEIN FEPG"/>
    <property type="match status" value="1"/>
</dbReference>
<feature type="transmembrane region" description="Helical" evidence="8">
    <location>
        <begin position="56"/>
        <end position="75"/>
    </location>
</feature>
<dbReference type="PATRIC" id="fig|1423769.4.peg.1246"/>